<dbReference type="PANTHER" id="PTHR30341:SF0">
    <property type="entry name" value="NA(+)_H(+) ANTIPORTER NHAA"/>
    <property type="match status" value="1"/>
</dbReference>
<feature type="transmembrane region" description="Helical" evidence="6">
    <location>
        <begin position="53"/>
        <end position="71"/>
    </location>
</feature>
<dbReference type="GO" id="GO:0015385">
    <property type="term" value="F:sodium:proton antiporter activity"/>
    <property type="evidence" value="ECO:0007669"/>
    <property type="project" value="TreeGrafter"/>
</dbReference>
<dbReference type="AlphaFoldDB" id="A0AA35X8H2"/>
<evidence type="ECO:0000313" key="7">
    <source>
        <dbReference type="EMBL" id="CAI8042160.1"/>
    </source>
</evidence>
<evidence type="ECO:0000256" key="5">
    <source>
        <dbReference type="ARBA" id="ARBA00023136"/>
    </source>
</evidence>
<evidence type="ECO:0000256" key="1">
    <source>
        <dbReference type="ARBA" id="ARBA00004429"/>
    </source>
</evidence>
<evidence type="ECO:0000256" key="6">
    <source>
        <dbReference type="SAM" id="Phobius"/>
    </source>
</evidence>
<proteinExistence type="predicted"/>
<keyword evidence="4 6" id="KW-1133">Transmembrane helix</keyword>
<comment type="subcellular location">
    <subcellularLocation>
        <location evidence="1">Cell inner membrane</location>
        <topology evidence="1">Multi-pass membrane protein</topology>
    </subcellularLocation>
</comment>
<dbReference type="Pfam" id="PF06965">
    <property type="entry name" value="Na_H_antiport_1"/>
    <property type="match status" value="1"/>
</dbReference>
<name>A0AA35X8H2_GEOBA</name>
<keyword evidence="8" id="KW-1185">Reference proteome</keyword>
<evidence type="ECO:0000256" key="4">
    <source>
        <dbReference type="ARBA" id="ARBA00022989"/>
    </source>
</evidence>
<dbReference type="Gene3D" id="1.20.1530.10">
    <property type="entry name" value="Na+/H+ antiporter like domain"/>
    <property type="match status" value="1"/>
</dbReference>
<dbReference type="NCBIfam" id="TIGR00773">
    <property type="entry name" value="NhaA"/>
    <property type="match status" value="1"/>
</dbReference>
<accession>A0AA35X8H2</accession>
<feature type="transmembrane region" description="Helical" evidence="6">
    <location>
        <begin position="131"/>
        <end position="152"/>
    </location>
</feature>
<gene>
    <name evidence="7" type="ORF">GBAR_LOCUS23405</name>
</gene>
<keyword evidence="5 6" id="KW-0472">Membrane</keyword>
<dbReference type="GO" id="GO:0005886">
    <property type="term" value="C:plasma membrane"/>
    <property type="evidence" value="ECO:0007669"/>
    <property type="project" value="UniProtKB-SubCell"/>
</dbReference>
<dbReference type="InterPro" id="IPR023171">
    <property type="entry name" value="Na/H_antiporter_dom_sf"/>
</dbReference>
<protein>
    <submittedName>
        <fullName evidence="7">Na(+)/H(+) antiporter NhaA</fullName>
    </submittedName>
</protein>
<feature type="transmembrane region" description="Helical" evidence="6">
    <location>
        <begin position="28"/>
        <end position="46"/>
    </location>
</feature>
<feature type="transmembrane region" description="Helical" evidence="6">
    <location>
        <begin position="77"/>
        <end position="110"/>
    </location>
</feature>
<dbReference type="PANTHER" id="PTHR30341">
    <property type="entry name" value="SODIUM ION/PROTON ANTIPORTER NHAA-RELATED"/>
    <property type="match status" value="1"/>
</dbReference>
<organism evidence="7 8">
    <name type="scientific">Geodia barretti</name>
    <name type="common">Barrett's horny sponge</name>
    <dbReference type="NCBI Taxonomy" id="519541"/>
    <lineage>
        <taxon>Eukaryota</taxon>
        <taxon>Metazoa</taxon>
        <taxon>Porifera</taxon>
        <taxon>Demospongiae</taxon>
        <taxon>Heteroscleromorpha</taxon>
        <taxon>Tetractinellida</taxon>
        <taxon>Astrophorina</taxon>
        <taxon>Geodiidae</taxon>
        <taxon>Geodia</taxon>
    </lineage>
</organism>
<keyword evidence="2" id="KW-1003">Cell membrane</keyword>
<sequence length="265" mass="27832">MSTDIAFSLGVLALLGTRAPLSLKVFLTAFAIVDDIGAITVIAIFFTETINWVNLGVGVGLLFLLVALNVSGVRNTLVYFLVSVVIWVSFFESGIHATVSGVLIAMTIPMRELEDASKEVESPLQRLEHVLHPWVAFAIMPVFALSNAGVSLGEGAAGALASPVTVGIIVGLVIGKPIGIILFAWIAVKTGIASLPRDISWVQIAGAALLGGVGFTMAIFVTGLAFTDEALVLQSKLAILIASLAAGALGYLLIRYSRDIESRLE</sequence>
<evidence type="ECO:0000256" key="2">
    <source>
        <dbReference type="ARBA" id="ARBA00022475"/>
    </source>
</evidence>
<dbReference type="Proteomes" id="UP001174909">
    <property type="component" value="Unassembled WGS sequence"/>
</dbReference>
<dbReference type="InterPro" id="IPR004670">
    <property type="entry name" value="NhaA"/>
</dbReference>
<reference evidence="7" key="1">
    <citation type="submission" date="2023-03" db="EMBL/GenBank/DDBJ databases">
        <authorList>
            <person name="Steffen K."/>
            <person name="Cardenas P."/>
        </authorList>
    </citation>
    <scope>NUCLEOTIDE SEQUENCE</scope>
</reference>
<dbReference type="EMBL" id="CASHTH010003240">
    <property type="protein sequence ID" value="CAI8042160.1"/>
    <property type="molecule type" value="Genomic_DNA"/>
</dbReference>
<feature type="transmembrane region" description="Helical" evidence="6">
    <location>
        <begin position="200"/>
        <end position="225"/>
    </location>
</feature>
<comment type="caution">
    <text evidence="7">The sequence shown here is derived from an EMBL/GenBank/DDBJ whole genome shotgun (WGS) entry which is preliminary data.</text>
</comment>
<keyword evidence="3 6" id="KW-0812">Transmembrane</keyword>
<feature type="transmembrane region" description="Helical" evidence="6">
    <location>
        <begin position="164"/>
        <end position="188"/>
    </location>
</feature>
<dbReference type="GO" id="GO:0006885">
    <property type="term" value="P:regulation of pH"/>
    <property type="evidence" value="ECO:0007669"/>
    <property type="project" value="InterPro"/>
</dbReference>
<evidence type="ECO:0000256" key="3">
    <source>
        <dbReference type="ARBA" id="ARBA00022692"/>
    </source>
</evidence>
<evidence type="ECO:0000313" key="8">
    <source>
        <dbReference type="Proteomes" id="UP001174909"/>
    </source>
</evidence>
<feature type="transmembrane region" description="Helical" evidence="6">
    <location>
        <begin position="237"/>
        <end position="254"/>
    </location>
</feature>